<dbReference type="PANTHER" id="PTHR33392:SF6">
    <property type="entry name" value="POLYISOPRENYL-TEICHOIC ACID--PEPTIDOGLYCAN TEICHOIC ACID TRANSFERASE TAGU"/>
    <property type="match status" value="1"/>
</dbReference>
<comment type="caution">
    <text evidence="5">The sequence shown here is derived from an EMBL/GenBank/DDBJ whole genome shotgun (WGS) entry which is preliminary data.</text>
</comment>
<evidence type="ECO:0000313" key="5">
    <source>
        <dbReference type="EMBL" id="MVA74844.1"/>
    </source>
</evidence>
<accession>A0A6A9UTE0</accession>
<keyword evidence="3" id="KW-1133">Transmembrane helix</keyword>
<feature type="domain" description="Cell envelope-related transcriptional attenuator" evidence="4">
    <location>
        <begin position="225"/>
        <end position="408"/>
    </location>
</feature>
<feature type="compositionally biased region" description="Basic and acidic residues" evidence="2">
    <location>
        <begin position="11"/>
        <end position="22"/>
    </location>
</feature>
<feature type="transmembrane region" description="Helical" evidence="3">
    <location>
        <begin position="147"/>
        <end position="167"/>
    </location>
</feature>
<dbReference type="PANTHER" id="PTHR33392">
    <property type="entry name" value="POLYISOPRENYL-TEICHOIC ACID--PEPTIDOGLYCAN TEICHOIC ACID TRANSFERASE TAGU"/>
    <property type="match status" value="1"/>
</dbReference>
<dbReference type="Proteomes" id="UP000435304">
    <property type="component" value="Unassembled WGS sequence"/>
</dbReference>
<evidence type="ECO:0000256" key="1">
    <source>
        <dbReference type="ARBA" id="ARBA00006068"/>
    </source>
</evidence>
<dbReference type="Gene3D" id="3.40.630.190">
    <property type="entry name" value="LCP protein"/>
    <property type="match status" value="1"/>
</dbReference>
<dbReference type="InterPro" id="IPR050922">
    <property type="entry name" value="LytR/CpsA/Psr_CW_biosynth"/>
</dbReference>
<feature type="transmembrane region" description="Helical" evidence="3">
    <location>
        <begin position="76"/>
        <end position="95"/>
    </location>
</feature>
<evidence type="ECO:0000256" key="3">
    <source>
        <dbReference type="SAM" id="Phobius"/>
    </source>
</evidence>
<sequence length="566" mass="59247">MADDEAPGSDTPRRALPPRDDAPAPEPRPAAGRHALGGRHADPEQTAFQRSAGWTALGALVPGVGLLKAGHRRAGGVVLGVFLAALLGLALWVLLGRSSLLAAAVDPTSLNVISAVLVLVAVLWVGVIVATNLALRPQRLATAQRAMSAALVAVLAFVVAAPMAVAARYSHDQAGVVGAVFKSGKDTKSATRPTHDPESDPWAKQPRLNVLLLGGDGDDHREGVRTDTVMVASIDTRSGDTTLFSLPRNTAHMPFPADSELGRIYPDGFYDGYDADNLEYVLFSMYRNIPALHPGAVGETDNEGADVLKISVGEALGLDIDYYAMVNLDGFSQMIDALGGVTVNINTHVAVGGNTDLGIYPDRYLAPGPDQHLNGNDALWFARGRYGSDDFERMARQRCVISAVIAQANPQTVLTRYEAIARASKDIIQTDVPQELLPSLLELAFRVKDGETRSVLFQNGKAGFSSSRPDWDQVRRRVDKALGETGKNPGGASSAPAPTASGEPEPGSGASSSQTGAPPASSSASSSDRPGSPSAKKTTESDSVTDACAFDPEAAAASTPGPTRIP</sequence>
<feature type="region of interest" description="Disordered" evidence="2">
    <location>
        <begin position="1"/>
        <end position="42"/>
    </location>
</feature>
<dbReference type="InterPro" id="IPR004474">
    <property type="entry name" value="LytR_CpsA_psr"/>
</dbReference>
<name>A0A6A9UTE0_9ACTN</name>
<dbReference type="NCBIfam" id="TIGR00350">
    <property type="entry name" value="lytR_cpsA_psr"/>
    <property type="match status" value="1"/>
</dbReference>
<comment type="similarity">
    <text evidence="1">Belongs to the LytR/CpsA/Psr (LCP) family.</text>
</comment>
<reference evidence="5 6" key="1">
    <citation type="submission" date="2019-12" db="EMBL/GenBank/DDBJ databases">
        <title>Auraticoccus cholistani sp. nov., an actinomycete isolated from soil of Cholistan desert.</title>
        <authorList>
            <person name="Cheema M.T."/>
        </authorList>
    </citation>
    <scope>NUCLEOTIDE SEQUENCE [LARGE SCALE GENOMIC DNA]</scope>
    <source>
        <strain evidence="5 6">F435</strain>
    </source>
</reference>
<evidence type="ECO:0000259" key="4">
    <source>
        <dbReference type="Pfam" id="PF03816"/>
    </source>
</evidence>
<keyword evidence="6" id="KW-1185">Reference proteome</keyword>
<protein>
    <submittedName>
        <fullName evidence="5">LytR family transcriptional regulator</fullName>
    </submittedName>
</protein>
<evidence type="ECO:0000256" key="2">
    <source>
        <dbReference type="SAM" id="MobiDB-lite"/>
    </source>
</evidence>
<organism evidence="5 6">
    <name type="scientific">Auraticoccus cholistanensis</name>
    <dbReference type="NCBI Taxonomy" id="2656650"/>
    <lineage>
        <taxon>Bacteria</taxon>
        <taxon>Bacillati</taxon>
        <taxon>Actinomycetota</taxon>
        <taxon>Actinomycetes</taxon>
        <taxon>Propionibacteriales</taxon>
        <taxon>Propionibacteriaceae</taxon>
        <taxon>Auraticoccus</taxon>
    </lineage>
</organism>
<feature type="compositionally biased region" description="Low complexity" evidence="2">
    <location>
        <begin position="490"/>
        <end position="535"/>
    </location>
</feature>
<dbReference type="Pfam" id="PF03816">
    <property type="entry name" value="LytR_cpsA_psr"/>
    <property type="match status" value="1"/>
</dbReference>
<keyword evidence="3" id="KW-0472">Membrane</keyword>
<dbReference type="EMBL" id="WPCU01000003">
    <property type="protein sequence ID" value="MVA74844.1"/>
    <property type="molecule type" value="Genomic_DNA"/>
</dbReference>
<feature type="region of interest" description="Disordered" evidence="2">
    <location>
        <begin position="482"/>
        <end position="566"/>
    </location>
</feature>
<evidence type="ECO:0000313" key="6">
    <source>
        <dbReference type="Proteomes" id="UP000435304"/>
    </source>
</evidence>
<feature type="transmembrane region" description="Helical" evidence="3">
    <location>
        <begin position="115"/>
        <end position="135"/>
    </location>
</feature>
<dbReference type="AlphaFoldDB" id="A0A6A9UTE0"/>
<dbReference type="RefSeq" id="WP_156607502.1">
    <property type="nucleotide sequence ID" value="NZ_WPCU01000003.1"/>
</dbReference>
<gene>
    <name evidence="5" type="ORF">GC722_02170</name>
</gene>
<proteinExistence type="inferred from homology"/>
<keyword evidence="3" id="KW-0812">Transmembrane</keyword>
<feature type="compositionally biased region" description="Low complexity" evidence="2">
    <location>
        <begin position="547"/>
        <end position="557"/>
    </location>
</feature>